<feature type="region of interest" description="Disordered" evidence="3">
    <location>
        <begin position="292"/>
        <end position="321"/>
    </location>
</feature>
<dbReference type="RefSeq" id="WP_130182090.1">
    <property type="nucleotide sequence ID" value="NZ_CP035945.1"/>
</dbReference>
<organism evidence="4 5">
    <name type="scientific">Blautia producta</name>
    <dbReference type="NCBI Taxonomy" id="33035"/>
    <lineage>
        <taxon>Bacteria</taxon>
        <taxon>Bacillati</taxon>
        <taxon>Bacillota</taxon>
        <taxon>Clostridia</taxon>
        <taxon>Lachnospirales</taxon>
        <taxon>Lachnospiraceae</taxon>
        <taxon>Blautia</taxon>
    </lineage>
</organism>
<dbReference type="HAMAP" id="MF_01074">
    <property type="entry name" value="LarC"/>
    <property type="match status" value="1"/>
</dbReference>
<dbReference type="NCBIfam" id="TIGR00299">
    <property type="entry name" value="nickel pincer cofactor biosynthesis protein LarC"/>
    <property type="match status" value="1"/>
</dbReference>
<dbReference type="PANTHER" id="PTHR36566">
    <property type="entry name" value="NICKEL INSERTION PROTEIN-RELATED"/>
    <property type="match status" value="1"/>
</dbReference>
<protein>
    <recommendedName>
        <fullName evidence="2">Pyridinium-3,5-bisthiocarboxylic acid mononucleotide nickel insertion protein</fullName>
        <shortName evidence="2">P2TMN nickel insertion protein</shortName>
        <ecNumber evidence="2">4.99.1.12</ecNumber>
    </recommendedName>
    <alternativeName>
        <fullName evidence="2">Nickel-pincer cofactor biosynthesis protein LarC</fullName>
    </alternativeName>
</protein>
<dbReference type="GO" id="GO:0016829">
    <property type="term" value="F:lyase activity"/>
    <property type="evidence" value="ECO:0007669"/>
    <property type="project" value="UniProtKB-UniRule"/>
</dbReference>
<dbReference type="GO" id="GO:0051604">
    <property type="term" value="P:protein maturation"/>
    <property type="evidence" value="ECO:0007669"/>
    <property type="project" value="UniProtKB-UniRule"/>
</dbReference>
<feature type="compositionally biased region" description="Basic and acidic residues" evidence="3">
    <location>
        <begin position="292"/>
        <end position="319"/>
    </location>
</feature>
<dbReference type="Proteomes" id="UP000289794">
    <property type="component" value="Chromosome"/>
</dbReference>
<comment type="similarity">
    <text evidence="2">Belongs to the LarC family.</text>
</comment>
<dbReference type="Pfam" id="PF01969">
    <property type="entry name" value="Ni_insertion"/>
    <property type="match status" value="1"/>
</dbReference>
<proteinExistence type="inferred from homology"/>
<evidence type="ECO:0000256" key="1">
    <source>
        <dbReference type="ARBA" id="ARBA00022596"/>
    </source>
</evidence>
<dbReference type="KEGG" id="bpro:PMF13cell1_04357"/>
<keyword evidence="1 2" id="KW-0533">Nickel</keyword>
<keyword evidence="2" id="KW-0456">Lyase</keyword>
<name>A0A4P6M135_9FIRM</name>
<comment type="catalytic activity">
    <reaction evidence="2">
        <text>Ni(II)-pyridinium-3,5-bisthiocarboxylate mononucleotide = pyridinium-3,5-bisthiocarboxylate mononucleotide + Ni(2+)</text>
        <dbReference type="Rhea" id="RHEA:54784"/>
        <dbReference type="ChEBI" id="CHEBI:49786"/>
        <dbReference type="ChEBI" id="CHEBI:137372"/>
        <dbReference type="ChEBI" id="CHEBI:137373"/>
        <dbReference type="EC" id="4.99.1.12"/>
    </reaction>
</comment>
<gene>
    <name evidence="2" type="primary">larC</name>
    <name evidence="4" type="ORF">PMF13cell1_04357</name>
</gene>
<dbReference type="InterPro" id="IPR002822">
    <property type="entry name" value="Ni_insertion"/>
</dbReference>
<dbReference type="GO" id="GO:0016151">
    <property type="term" value="F:nickel cation binding"/>
    <property type="evidence" value="ECO:0007669"/>
    <property type="project" value="UniProtKB-UniRule"/>
</dbReference>
<feature type="compositionally biased region" description="Basic residues" evidence="3">
    <location>
        <begin position="79"/>
        <end position="89"/>
    </location>
</feature>
<comment type="function">
    <text evidence="2">Involved in the biosynthesis of a nickel-pincer cofactor ((SCS)Ni(II) pincer complex). Binds Ni(2+), and functions in nickel delivery to pyridinium-3,5-bisthiocarboxylic acid mononucleotide (P2TMN), to form the mature cofactor. Is thus probably required for the activation of nickel-pincer cofactor-dependent enzymes.</text>
</comment>
<dbReference type="EC" id="4.99.1.12" evidence="2"/>
<evidence type="ECO:0000313" key="4">
    <source>
        <dbReference type="EMBL" id="QBE98791.1"/>
    </source>
</evidence>
<dbReference type="Gene3D" id="3.30.70.1380">
    <property type="entry name" value="Transcriptional regulatory protein pf0864 domain like"/>
    <property type="match status" value="1"/>
</dbReference>
<evidence type="ECO:0000313" key="5">
    <source>
        <dbReference type="Proteomes" id="UP000289794"/>
    </source>
</evidence>
<accession>A0A4P6M135</accession>
<dbReference type="AlphaFoldDB" id="A0A4P6M135"/>
<evidence type="ECO:0000256" key="3">
    <source>
        <dbReference type="SAM" id="MobiDB-lite"/>
    </source>
</evidence>
<evidence type="ECO:0000256" key="2">
    <source>
        <dbReference type="HAMAP-Rule" id="MF_01074"/>
    </source>
</evidence>
<feature type="compositionally biased region" description="Basic and acidic residues" evidence="3">
    <location>
        <begin position="97"/>
        <end position="116"/>
    </location>
</feature>
<dbReference type="EMBL" id="CP035945">
    <property type="protein sequence ID" value="QBE98791.1"/>
    <property type="molecule type" value="Genomic_DNA"/>
</dbReference>
<feature type="region of interest" description="Disordered" evidence="3">
    <location>
        <begin position="74"/>
        <end position="116"/>
    </location>
</feature>
<sequence>MSRKLYLECYSGISGDMTVAALTDLGVEESYLKQELEKLHLDGYEIRISRTKKNQITAADFDVLLAEDGETHSHDETHAHHHHQHHHSHNSGSAPADVKEQEHGHDHEHSHSHSHNSYREICELISQSELNSNVKDMSLKIFRVIAEAEAKVHGMPVDQVHFHEVGAVDSIVDITAAAVCMDKLGFDSIITSELWEGKGTTWCQHGRIPVPAPAVLEMMAEHRVPVKFAPVEGEMITPTGAGIVAALSEKGKLPDGFVIEKVGVGAGKKDFPHANILRAMILNTDADAAWNKKKETEPAEKQKDDADDKKPVQVTEERGPNGQNTVFVLETNVDDCSGEQLGYAMECLLEAGALDTSCIPVYMKKNRPAYMLQVICRPEDEEKMETVIFRETTSIGLRKYREERSILPREMITVTLPGGHEVRVKKCSHHGQEFYYPEYEDVRAVCKETNHSFLGICREAAESADKRKMGG</sequence>
<reference evidence="4 5" key="1">
    <citation type="submission" date="2019-01" db="EMBL/GenBank/DDBJ databases">
        <title>PMF-metabolizing Aryl O-demethylase.</title>
        <authorList>
            <person name="Kim M."/>
        </authorList>
    </citation>
    <scope>NUCLEOTIDE SEQUENCE [LARGE SCALE GENOMIC DNA]</scope>
    <source>
        <strain evidence="4 5">PMF1</strain>
    </source>
</reference>
<dbReference type="PANTHER" id="PTHR36566:SF1">
    <property type="entry name" value="PYRIDINIUM-3,5-BISTHIOCARBOXYLIC ACID MONONUCLEOTIDE NICKEL INSERTION PROTEIN"/>
    <property type="match status" value="1"/>
</dbReference>